<dbReference type="PANTHER" id="PTHR33498:SF1">
    <property type="entry name" value="TRANSPOSASE FOR INSERTION SEQUENCE ELEMENT IS1557"/>
    <property type="match status" value="1"/>
</dbReference>
<dbReference type="Pfam" id="PF01610">
    <property type="entry name" value="DDE_Tnp_ISL3"/>
    <property type="match status" value="1"/>
</dbReference>
<dbReference type="InterPro" id="IPR002560">
    <property type="entry name" value="Transposase_DDE"/>
</dbReference>
<proteinExistence type="predicted"/>
<feature type="domain" description="Transposase IS204/IS1001/IS1096/IS1165 zinc-finger" evidence="3">
    <location>
        <begin position="53"/>
        <end position="96"/>
    </location>
</feature>
<dbReference type="InterPro" id="IPR029261">
    <property type="entry name" value="Transposase_Znf"/>
</dbReference>
<evidence type="ECO:0000259" key="1">
    <source>
        <dbReference type="Pfam" id="PF01610"/>
    </source>
</evidence>
<evidence type="ECO:0000313" key="5">
    <source>
        <dbReference type="Proteomes" id="UP000320085"/>
    </source>
</evidence>
<feature type="domain" description="Transposase IS204/IS1001/IS1096/IS1165 DDE" evidence="1">
    <location>
        <begin position="175"/>
        <end position="438"/>
    </location>
</feature>
<dbReference type="AlphaFoldDB" id="A0A543PQC1"/>
<protein>
    <submittedName>
        <fullName evidence="4">Transposase</fullName>
    </submittedName>
</protein>
<dbReference type="NCBIfam" id="NF033550">
    <property type="entry name" value="transpos_ISL3"/>
    <property type="match status" value="1"/>
</dbReference>
<accession>A0A543PQC1</accession>
<dbReference type="InterPro" id="IPR032877">
    <property type="entry name" value="Transposase_HTH"/>
</dbReference>
<dbReference type="InterPro" id="IPR047951">
    <property type="entry name" value="Transpos_ISL3"/>
</dbReference>
<reference evidence="4 5" key="1">
    <citation type="submission" date="2019-06" db="EMBL/GenBank/DDBJ databases">
        <title>Sequencing the genomes of 1000 actinobacteria strains.</title>
        <authorList>
            <person name="Klenk H.-P."/>
        </authorList>
    </citation>
    <scope>NUCLEOTIDE SEQUENCE [LARGE SCALE GENOMIC DNA]</scope>
    <source>
        <strain evidence="4 5">DSM 21776</strain>
    </source>
</reference>
<gene>
    <name evidence="4" type="ORF">FHX52_2982</name>
</gene>
<dbReference type="Proteomes" id="UP000320085">
    <property type="component" value="Unassembled WGS sequence"/>
</dbReference>
<sequence length="447" mass="49796">MSEPTACAAARCHPSPSYCDSCDLLVGLECLHVTSVEQDDAGLVVMVESAPAPMGCPGCGVVAYAHGRVTVELVDLPCFERPVRLRWVKRRWSCAEPVCATGTFVEQDETVARPRGLLTVRACWWAIEQIRREHASVAGVARQLGCSWKTVWRSIRPLLEALDADPARFDGVATLGVDEHVWHHVSPLKRGPKELTGMVDLTRHPDPKDPDKLIVRARLLDLVPGRSGTVYRNWLIERGDAFRAGVQVATLDPFHGYKNAIDDQLDEAASVLDAFHVVKLGGQALDEIRRRVQQAIHGHRGRKGDPLYGIRNILRLGLQHLSEKQRARIEAAFAADERHDEVHIAWQAVHQLRSAYTAKDLAAGKKIALKVIDSFPSCPIPEIARLGRTLRRWRAEFLAYFDTARSSNGGTEAINGLIELHRRIARGFRNRHNYRLRMLLIGGGLIP</sequence>
<dbReference type="Pfam" id="PF13542">
    <property type="entry name" value="HTH_Tnp_ISL3"/>
    <property type="match status" value="1"/>
</dbReference>
<dbReference type="RefSeq" id="WP_425460111.1">
    <property type="nucleotide sequence ID" value="NZ_BAAAQC010000004.1"/>
</dbReference>
<evidence type="ECO:0000259" key="2">
    <source>
        <dbReference type="Pfam" id="PF13542"/>
    </source>
</evidence>
<comment type="caution">
    <text evidence="4">The sequence shown here is derived from an EMBL/GenBank/DDBJ whole genome shotgun (WGS) entry which is preliminary data.</text>
</comment>
<evidence type="ECO:0000259" key="3">
    <source>
        <dbReference type="Pfam" id="PF14690"/>
    </source>
</evidence>
<dbReference type="EMBL" id="VFQF01000002">
    <property type="protein sequence ID" value="TQN46276.1"/>
    <property type="molecule type" value="Genomic_DNA"/>
</dbReference>
<dbReference type="Pfam" id="PF14690">
    <property type="entry name" value="Zn_ribbon_ISL3"/>
    <property type="match status" value="1"/>
</dbReference>
<feature type="domain" description="Transposase IS204/IS1001/IS1096/IS1165 helix-turn-helix" evidence="2">
    <location>
        <begin position="112"/>
        <end position="153"/>
    </location>
</feature>
<evidence type="ECO:0000313" key="4">
    <source>
        <dbReference type="EMBL" id="TQN46276.1"/>
    </source>
</evidence>
<organism evidence="4 5">
    <name type="scientific">Humibacillus xanthopallidus</name>
    <dbReference type="NCBI Taxonomy" id="412689"/>
    <lineage>
        <taxon>Bacteria</taxon>
        <taxon>Bacillati</taxon>
        <taxon>Actinomycetota</taxon>
        <taxon>Actinomycetes</taxon>
        <taxon>Micrococcales</taxon>
        <taxon>Intrasporangiaceae</taxon>
        <taxon>Humibacillus</taxon>
    </lineage>
</organism>
<dbReference type="PANTHER" id="PTHR33498">
    <property type="entry name" value="TRANSPOSASE FOR INSERTION SEQUENCE ELEMENT IS1557"/>
    <property type="match status" value="1"/>
</dbReference>
<name>A0A543PQC1_9MICO</name>